<dbReference type="AlphaFoldDB" id="A0A8H9G8J5"/>
<evidence type="ECO:0000313" key="3">
    <source>
        <dbReference type="Proteomes" id="UP000648535"/>
    </source>
</evidence>
<evidence type="ECO:0000313" key="4">
    <source>
        <dbReference type="Proteomes" id="UP000746584"/>
    </source>
</evidence>
<comment type="caution">
    <text evidence="1">The sequence shown here is derived from an EMBL/GenBank/DDBJ whole genome shotgun (WGS) entry which is preliminary data.</text>
</comment>
<dbReference type="EMBL" id="BMOI01000001">
    <property type="protein sequence ID" value="GGK89643.1"/>
    <property type="molecule type" value="Genomic_DNA"/>
</dbReference>
<reference evidence="1" key="2">
    <citation type="submission" date="2020-09" db="EMBL/GenBank/DDBJ databases">
        <authorList>
            <person name="Sun Q."/>
            <person name="Ohkuma M."/>
        </authorList>
    </citation>
    <scope>NUCLEOTIDE SEQUENCE</scope>
    <source>
        <strain evidence="1">JCM 1480</strain>
    </source>
</reference>
<proteinExistence type="predicted"/>
<sequence length="57" mass="6246">MLQAGTLVVALQDHGGVSRSFVRSGEQGVVTQGGWWPVQVRWQGRSYSQPAYVDEIA</sequence>
<protein>
    <submittedName>
        <fullName evidence="1">Uncharacterized protein</fullName>
    </submittedName>
</protein>
<organism evidence="1 3">
    <name type="scientific">Curtobacterium luteum</name>
    <dbReference type="NCBI Taxonomy" id="33881"/>
    <lineage>
        <taxon>Bacteria</taxon>
        <taxon>Bacillati</taxon>
        <taxon>Actinomycetota</taxon>
        <taxon>Actinomycetes</taxon>
        <taxon>Micrococcales</taxon>
        <taxon>Microbacteriaceae</taxon>
        <taxon>Curtobacterium</taxon>
    </lineage>
</organism>
<keyword evidence="4" id="KW-1185">Reference proteome</keyword>
<gene>
    <name evidence="1" type="ORF">GCM10009769_04600</name>
    <name evidence="2" type="ORF">JOE58_000797</name>
</gene>
<dbReference type="RefSeq" id="WP_167510070.1">
    <property type="nucleotide sequence ID" value="NZ_BMOI01000001.1"/>
</dbReference>
<dbReference type="GeneID" id="95325644"/>
<dbReference type="EMBL" id="JAFBCG010000001">
    <property type="protein sequence ID" value="MBM7801546.1"/>
    <property type="molecule type" value="Genomic_DNA"/>
</dbReference>
<evidence type="ECO:0000313" key="1">
    <source>
        <dbReference type="EMBL" id="GGK89643.1"/>
    </source>
</evidence>
<dbReference type="Proteomes" id="UP000648535">
    <property type="component" value="Unassembled WGS sequence"/>
</dbReference>
<accession>A0A8H9G8J5</accession>
<evidence type="ECO:0000313" key="2">
    <source>
        <dbReference type="EMBL" id="MBM7801546.1"/>
    </source>
</evidence>
<reference evidence="2 4" key="3">
    <citation type="submission" date="2021-01" db="EMBL/GenBank/DDBJ databases">
        <title>Sequencing the genomes of 1000 actinobacteria strains.</title>
        <authorList>
            <person name="Klenk H.-P."/>
        </authorList>
    </citation>
    <scope>NUCLEOTIDE SEQUENCE [LARGE SCALE GENOMIC DNA]</scope>
    <source>
        <strain evidence="2 4">DSM 20542</strain>
    </source>
</reference>
<name>A0A8H9G8J5_9MICO</name>
<reference evidence="1" key="1">
    <citation type="journal article" date="2014" name="Int. J. Syst. Evol. Microbiol.">
        <title>Complete genome sequence of Corynebacterium casei LMG S-19264T (=DSM 44701T), isolated from a smear-ripened cheese.</title>
        <authorList>
            <consortium name="US DOE Joint Genome Institute (JGI-PGF)"/>
            <person name="Walter F."/>
            <person name="Albersmeier A."/>
            <person name="Kalinowski J."/>
            <person name="Ruckert C."/>
        </authorList>
    </citation>
    <scope>NUCLEOTIDE SEQUENCE</scope>
    <source>
        <strain evidence="1">JCM 1480</strain>
    </source>
</reference>
<dbReference type="Proteomes" id="UP000746584">
    <property type="component" value="Unassembled WGS sequence"/>
</dbReference>